<evidence type="ECO:0008006" key="5">
    <source>
        <dbReference type="Google" id="ProtNLM"/>
    </source>
</evidence>
<keyword evidence="2" id="KW-1133">Transmembrane helix</keyword>
<feature type="transmembrane region" description="Helical" evidence="2">
    <location>
        <begin position="23"/>
        <end position="45"/>
    </location>
</feature>
<gene>
    <name evidence="3" type="ORF">KIM372_15740</name>
</gene>
<evidence type="ECO:0000313" key="4">
    <source>
        <dbReference type="Proteomes" id="UP001321766"/>
    </source>
</evidence>
<sequence length="454" mass="47725">MSTQEEKDSLGADERKPTRRAKIMRGVVTPIFGLLAVACIVFGVLNATVWKPSDQVNAQAQVQSAYVVTDPGVLSLVDETVTVSAALEGPSGSSSTSADEQQICIAIASAQDATGWLAGQTYQRIKGLDSWTQLATAPEKVAGKSADPSQEVDFRHSDMWQQVKCGSSSVSVTAHTQQSGQVALISLAAAGEGKQGEHMKASEQKPDIKVNMRWSRRNLPNFAMPFYFVGALLAVLAVLSASIFAMDPSKRRKSQEQGQELPEQPEVTIAQAFGSVLPSFGRHKSGSERHLRHGASQESAAGAGPKIVDVHSKNMVADQQAAHGGDAQAASEEADGEEDGEGAGASSNPLQAYLKRLAHEVAGDSPKPADSAEPAATPAASAGKSADGQQAADADLSDETSHEDIDDRTVGALPAGDSGRSEDIDDETRMSSDDDISDETTQVFEARKSKGGLR</sequence>
<evidence type="ECO:0000313" key="3">
    <source>
        <dbReference type="EMBL" id="BDR53667.1"/>
    </source>
</evidence>
<feature type="compositionally biased region" description="Basic and acidic residues" evidence="1">
    <location>
        <begin position="399"/>
        <end position="409"/>
    </location>
</feature>
<organism evidence="3 4">
    <name type="scientific">Bombiscardovia nodaiensis</name>
    <dbReference type="NCBI Taxonomy" id="2932181"/>
    <lineage>
        <taxon>Bacteria</taxon>
        <taxon>Bacillati</taxon>
        <taxon>Actinomycetota</taxon>
        <taxon>Actinomycetes</taxon>
        <taxon>Bifidobacteriales</taxon>
        <taxon>Bifidobacteriaceae</taxon>
        <taxon>Bombiscardovia</taxon>
    </lineage>
</organism>
<feature type="region of interest" description="Disordered" evidence="1">
    <location>
        <begin position="318"/>
        <end position="454"/>
    </location>
</feature>
<evidence type="ECO:0000256" key="2">
    <source>
        <dbReference type="SAM" id="Phobius"/>
    </source>
</evidence>
<accession>A0ABM8B9T9</accession>
<name>A0ABM8B9T9_9BIFI</name>
<feature type="compositionally biased region" description="Acidic residues" evidence="1">
    <location>
        <begin position="332"/>
        <end position="341"/>
    </location>
</feature>
<feature type="compositionally biased region" description="Low complexity" evidence="1">
    <location>
        <begin position="318"/>
        <end position="331"/>
    </location>
</feature>
<feature type="compositionally biased region" description="Basic and acidic residues" evidence="1">
    <location>
        <begin position="419"/>
        <end position="432"/>
    </location>
</feature>
<feature type="compositionally biased region" description="Low complexity" evidence="1">
    <location>
        <begin position="368"/>
        <end position="386"/>
    </location>
</feature>
<evidence type="ECO:0000256" key="1">
    <source>
        <dbReference type="SAM" id="MobiDB-lite"/>
    </source>
</evidence>
<feature type="transmembrane region" description="Helical" evidence="2">
    <location>
        <begin position="222"/>
        <end position="245"/>
    </location>
</feature>
<reference evidence="3 4" key="1">
    <citation type="journal article" date="2023" name="Microbiol. Spectr.">
        <title>Symbiosis of Carpenter Bees with Uncharacterized Lactic Acid Bacteria Showing NAD Auxotrophy.</title>
        <authorList>
            <person name="Kawasaki S."/>
            <person name="Ozawa K."/>
            <person name="Mori T."/>
            <person name="Yamamoto A."/>
            <person name="Ito M."/>
            <person name="Ohkuma M."/>
            <person name="Sakamoto M."/>
            <person name="Matsutani M."/>
        </authorList>
    </citation>
    <scope>NUCLEOTIDE SEQUENCE [LARGE SCALE GENOMIC DNA]</scope>
    <source>
        <strain evidence="3 4">Kim37-2</strain>
    </source>
</reference>
<keyword evidence="2" id="KW-0472">Membrane</keyword>
<proteinExistence type="predicted"/>
<keyword evidence="2" id="KW-0812">Transmembrane</keyword>
<dbReference type="Proteomes" id="UP001321766">
    <property type="component" value="Chromosome"/>
</dbReference>
<protein>
    <recommendedName>
        <fullName evidence="5">GTPase regulator-like protein</fullName>
    </recommendedName>
</protein>
<feature type="region of interest" description="Disordered" evidence="1">
    <location>
        <begin position="278"/>
        <end position="304"/>
    </location>
</feature>
<keyword evidence="4" id="KW-1185">Reference proteome</keyword>
<dbReference type="EMBL" id="AP026798">
    <property type="protein sequence ID" value="BDR53667.1"/>
    <property type="molecule type" value="Genomic_DNA"/>
</dbReference>